<sequence length="61" mass="6843">MAAVKTSNRLERIVRWTKTFTDPRLCAAVVDRLTFGGNTIRTETESYRLAQTKTLAVQAAN</sequence>
<name>A0ABN0ZDK0_9ACTN</name>
<gene>
    <name evidence="2" type="ORF">GCM10009544_03140</name>
</gene>
<evidence type="ECO:0000313" key="2">
    <source>
        <dbReference type="EMBL" id="GAA0443676.1"/>
    </source>
</evidence>
<keyword evidence="3" id="KW-1185">Reference proteome</keyword>
<reference evidence="2 3" key="1">
    <citation type="journal article" date="2019" name="Int. J. Syst. Evol. Microbiol.">
        <title>The Global Catalogue of Microorganisms (GCM) 10K type strain sequencing project: providing services to taxonomists for standard genome sequencing and annotation.</title>
        <authorList>
            <consortium name="The Broad Institute Genomics Platform"/>
            <consortium name="The Broad Institute Genome Sequencing Center for Infectious Disease"/>
            <person name="Wu L."/>
            <person name="Ma J."/>
        </authorList>
    </citation>
    <scope>NUCLEOTIDE SEQUENCE [LARGE SCALE GENOMIC DNA]</scope>
    <source>
        <strain evidence="2 3">JCM 10649</strain>
    </source>
</reference>
<dbReference type="Pfam" id="PF01695">
    <property type="entry name" value="IstB_IS21"/>
    <property type="match status" value="1"/>
</dbReference>
<protein>
    <recommendedName>
        <fullName evidence="1">IstB-like ATP-binding domain-containing protein</fullName>
    </recommendedName>
</protein>
<dbReference type="Proteomes" id="UP001499895">
    <property type="component" value="Unassembled WGS sequence"/>
</dbReference>
<evidence type="ECO:0000259" key="1">
    <source>
        <dbReference type="Pfam" id="PF01695"/>
    </source>
</evidence>
<dbReference type="InterPro" id="IPR002611">
    <property type="entry name" value="IstB_ATP-bd"/>
</dbReference>
<dbReference type="EMBL" id="BAAAHB010000001">
    <property type="protein sequence ID" value="GAA0443676.1"/>
    <property type="molecule type" value="Genomic_DNA"/>
</dbReference>
<proteinExistence type="predicted"/>
<feature type="domain" description="IstB-like ATP-binding" evidence="1">
    <location>
        <begin position="4"/>
        <end position="52"/>
    </location>
</feature>
<evidence type="ECO:0000313" key="3">
    <source>
        <dbReference type="Proteomes" id="UP001499895"/>
    </source>
</evidence>
<comment type="caution">
    <text evidence="2">The sequence shown here is derived from an EMBL/GenBank/DDBJ whole genome shotgun (WGS) entry which is preliminary data.</text>
</comment>
<organism evidence="2 3">
    <name type="scientific">Streptomyces stramineus</name>
    <dbReference type="NCBI Taxonomy" id="173861"/>
    <lineage>
        <taxon>Bacteria</taxon>
        <taxon>Bacillati</taxon>
        <taxon>Actinomycetota</taxon>
        <taxon>Actinomycetes</taxon>
        <taxon>Kitasatosporales</taxon>
        <taxon>Streptomycetaceae</taxon>
        <taxon>Streptomyces</taxon>
    </lineage>
</organism>
<accession>A0ABN0ZDK0</accession>